<proteinExistence type="predicted"/>
<accession>A0A023PZ43</accession>
<evidence type="ECO:0000313" key="1">
    <source>
        <dbReference type="EMBL" id="AHX39874.1"/>
    </source>
</evidence>
<sequence>MLKVEYLKTTFLDTIFVIIKYVRFITASAHRGSEAQGLLLRFDFC</sequence>
<reference evidence="1" key="1">
    <citation type="journal article" date="2014" name="Science">
        <title>Marine tubeworm metamorphosis induced by arrays of bacterial phage tail-like structures.</title>
        <authorList>
            <person name="Shikuma N.J."/>
            <person name="Pilhofer M."/>
            <person name="Weiss G.L."/>
            <person name="Hadfield M.G."/>
            <person name="Jensen G.J."/>
            <person name="Newman D.K."/>
        </authorList>
    </citation>
    <scope>NUCLEOTIDE SEQUENCE</scope>
    <source>
        <strain evidence="1">HI1</strain>
    </source>
</reference>
<dbReference type="EMBL" id="KF724688">
    <property type="protein sequence ID" value="AHX39874.1"/>
    <property type="molecule type" value="Genomic_DNA"/>
</dbReference>
<dbReference type="AlphaFoldDB" id="A0A023PZ43"/>
<protein>
    <submittedName>
        <fullName evidence="1">Uncharacterized protein</fullName>
    </submittedName>
</protein>
<organism evidence="1">
    <name type="scientific">Pseudoalteromonas luteoviolacea</name>
    <dbReference type="NCBI Taxonomy" id="43657"/>
    <lineage>
        <taxon>Bacteria</taxon>
        <taxon>Pseudomonadati</taxon>
        <taxon>Pseudomonadota</taxon>
        <taxon>Gammaproteobacteria</taxon>
        <taxon>Alteromonadales</taxon>
        <taxon>Pseudoalteromonadaceae</taxon>
        <taxon>Pseudoalteromonas</taxon>
    </lineage>
</organism>
<name>A0A023PZ43_9GAMM</name>